<organism evidence="7 8">
    <name type="scientific">Secundilactobacillus angelensis</name>
    <dbReference type="NCBI Taxonomy" id="2722706"/>
    <lineage>
        <taxon>Bacteria</taxon>
        <taxon>Bacillati</taxon>
        <taxon>Bacillota</taxon>
        <taxon>Bacilli</taxon>
        <taxon>Lactobacillales</taxon>
        <taxon>Lactobacillaceae</taxon>
        <taxon>Secundilactobacillus</taxon>
    </lineage>
</organism>
<accession>A0ABX1KYQ3</accession>
<keyword evidence="5" id="KW-0460">Magnesium</keyword>
<dbReference type="Proteomes" id="UP000763447">
    <property type="component" value="Unassembled WGS sequence"/>
</dbReference>
<evidence type="ECO:0000313" key="7">
    <source>
        <dbReference type="EMBL" id="NLR18285.1"/>
    </source>
</evidence>
<evidence type="ECO:0000256" key="3">
    <source>
        <dbReference type="ARBA" id="ARBA00022679"/>
    </source>
</evidence>
<dbReference type="EMBL" id="JAAXLJ010000006">
    <property type="protein sequence ID" value="NLR18285.1"/>
    <property type="molecule type" value="Genomic_DNA"/>
</dbReference>
<name>A0ABX1KYQ3_9LACO</name>
<protein>
    <submittedName>
        <fullName evidence="7">Polyprenyl synthetase family protein</fullName>
    </submittedName>
</protein>
<evidence type="ECO:0000256" key="1">
    <source>
        <dbReference type="ARBA" id="ARBA00001946"/>
    </source>
</evidence>
<comment type="cofactor">
    <cofactor evidence="1">
        <name>Mg(2+)</name>
        <dbReference type="ChEBI" id="CHEBI:18420"/>
    </cofactor>
</comment>
<evidence type="ECO:0000256" key="4">
    <source>
        <dbReference type="ARBA" id="ARBA00022723"/>
    </source>
</evidence>
<evidence type="ECO:0000256" key="6">
    <source>
        <dbReference type="RuleBase" id="RU004466"/>
    </source>
</evidence>
<proteinExistence type="inferred from homology"/>
<dbReference type="PANTHER" id="PTHR12001:SF69">
    <property type="entry name" value="ALL TRANS-POLYPRENYL-DIPHOSPHATE SYNTHASE PDSS1"/>
    <property type="match status" value="1"/>
</dbReference>
<dbReference type="InterPro" id="IPR000092">
    <property type="entry name" value="Polyprenyl_synt"/>
</dbReference>
<evidence type="ECO:0000313" key="8">
    <source>
        <dbReference type="Proteomes" id="UP000763447"/>
    </source>
</evidence>
<sequence>MNLSFWAAVPDVQAELKQLQQYLLKTIDLPNQPIHIKILKLLQSGGKFLRPGTFYLFAQLDPHYDSDLLLAGASAQELLHLAVKFHGQVSDDKLKVAHIDHEKPQRNAIYAGDYLLTQYFEEILKTNPSATEFSDHLNAMQRILSGHLSQVQHHFDFTETVSDYFDEANQRTAEAFRFSAQQGAKAAGADANLINLSAELGAAIGMAYQVKQDVELTFNQPKQLLTSLQNGEYPLPVIMALGDSEVQLLLEKRQQVTVNDVKSLQQQLSRKESDNHFIQLKAHVDGLLTGFPTGHASDQLRQFIDQLL</sequence>
<keyword evidence="3 6" id="KW-0808">Transferase</keyword>
<dbReference type="Gene3D" id="1.10.600.10">
    <property type="entry name" value="Farnesyl Diphosphate Synthase"/>
    <property type="match status" value="1"/>
</dbReference>
<comment type="similarity">
    <text evidence="2 6">Belongs to the FPP/GGPP synthase family.</text>
</comment>
<comment type="caution">
    <text evidence="7">The sequence shown here is derived from an EMBL/GenBank/DDBJ whole genome shotgun (WGS) entry which is preliminary data.</text>
</comment>
<keyword evidence="8" id="KW-1185">Reference proteome</keyword>
<gene>
    <name evidence="7" type="ORF">HC026_05015</name>
</gene>
<evidence type="ECO:0000256" key="5">
    <source>
        <dbReference type="ARBA" id="ARBA00022842"/>
    </source>
</evidence>
<dbReference type="Pfam" id="PF00348">
    <property type="entry name" value="polyprenyl_synt"/>
    <property type="match status" value="1"/>
</dbReference>
<keyword evidence="4" id="KW-0479">Metal-binding</keyword>
<dbReference type="PANTHER" id="PTHR12001">
    <property type="entry name" value="GERANYLGERANYL PYROPHOSPHATE SYNTHASE"/>
    <property type="match status" value="1"/>
</dbReference>
<dbReference type="InterPro" id="IPR008949">
    <property type="entry name" value="Isoprenoid_synthase_dom_sf"/>
</dbReference>
<dbReference type="RefSeq" id="WP_168924898.1">
    <property type="nucleotide sequence ID" value="NZ_JAAXLJ010000006.1"/>
</dbReference>
<reference evidence="7 8" key="1">
    <citation type="submission" date="2020-04" db="EMBL/GenBank/DDBJ databases">
        <title>A novel species of genus Lactobacillus that was isolated from fermented food Zha-chili.</title>
        <authorList>
            <person name="Zhang Z."/>
        </authorList>
    </citation>
    <scope>NUCLEOTIDE SEQUENCE [LARGE SCALE GENOMIC DNA]</scope>
    <source>
        <strain evidence="8">HBUAS51383</strain>
    </source>
</reference>
<dbReference type="SUPFAM" id="SSF48576">
    <property type="entry name" value="Terpenoid synthases"/>
    <property type="match status" value="1"/>
</dbReference>
<evidence type="ECO:0000256" key="2">
    <source>
        <dbReference type="ARBA" id="ARBA00006706"/>
    </source>
</evidence>